<dbReference type="Proteomes" id="UP000282957">
    <property type="component" value="Unassembled WGS sequence"/>
</dbReference>
<dbReference type="Gene3D" id="1.20.58.1700">
    <property type="match status" value="1"/>
</dbReference>
<accession>A0A437MHK0</accession>
<proteinExistence type="predicted"/>
<reference evidence="3 4" key="1">
    <citation type="submission" date="2019-01" db="EMBL/GenBank/DDBJ databases">
        <authorList>
            <person name="Chen W.-M."/>
        </authorList>
    </citation>
    <scope>NUCLEOTIDE SEQUENCE [LARGE SCALE GENOMIC DNA]</scope>
    <source>
        <strain evidence="3 4">CCP-6</strain>
    </source>
</reference>
<keyword evidence="4" id="KW-1185">Reference proteome</keyword>
<dbReference type="NCBIfam" id="NF006043">
    <property type="entry name" value="PRK08186.1"/>
    <property type="match status" value="1"/>
</dbReference>
<dbReference type="OrthoDB" id="7245165at2"/>
<dbReference type="InterPro" id="IPR053844">
    <property type="entry name" value="AH_C"/>
</dbReference>
<dbReference type="Gene3D" id="3.10.490.10">
    <property type="entry name" value="Gamma-glutamyl cyclotransferase-like"/>
    <property type="match status" value="1"/>
</dbReference>
<dbReference type="RefSeq" id="WP_127787732.1">
    <property type="nucleotide sequence ID" value="NZ_SACL01000003.1"/>
</dbReference>
<name>A0A437MHK0_9PROT</name>
<dbReference type="PANTHER" id="PTHR11895:SF169">
    <property type="entry name" value="GLUTAMYL-TRNA(GLN) AMIDOTRANSFERASE"/>
    <property type="match status" value="1"/>
</dbReference>
<dbReference type="InterPro" id="IPR000120">
    <property type="entry name" value="Amidase"/>
</dbReference>
<dbReference type="InterPro" id="IPR023631">
    <property type="entry name" value="Amidase_dom"/>
</dbReference>
<dbReference type="PANTHER" id="PTHR11895">
    <property type="entry name" value="TRANSAMIDASE"/>
    <property type="match status" value="1"/>
</dbReference>
<sequence length="578" mass="59520">MSLPTIASLGGFYAAGGSPVEVAEATLARIDAVADPALFITRVPPEDVRARAAQLAAEGPQGRALFGIPFVVKDNIAVAGIAMTAACPDFSHIPEDDAPAVARLLEAGAILLGKVNLDQFATGLNGSRSPYGTPRNAVVPTHVPGGSSSGSASAVAAGIAAFSLGTDTAGSGRVPAAAQELVGLKPSLGLIPTRGVVPACRSLDCVSVFAHTIADAAEVLRVAAGPDAQDPYSRTAPPGWQPVSAPQPAWRLAVPHQKELVFETPEDERRFDAALARAEAIGATITRVTIKPLLAVARRLYDGAWVAERTSALKDRVEENPGSLHPVTRAILEDGLERRTVDAFADFHAVAEARLVSRAIFAAADALLLPTHPGLPSLEEMAAHPIAANSRLGTYTNFVNLCDLAGIAVPNGRREDGIPCGVTFLAPAFTEGRISALAAAFTGEALQAPAVAADEVELFCIGAHMAGLPLNPQVLGHGGRFLRTATTAPLYRLYAMGHRPGMVRVSEGGGSVAGEVWALPAASLGPFLAEIPPPLGFGRVTLSDGGNPLGFLCEAAGAEGQPEITALGGWRAYLATKG</sequence>
<dbReference type="NCBIfam" id="TIGR02713">
    <property type="entry name" value="allophanate_hyd"/>
    <property type="match status" value="1"/>
</dbReference>
<keyword evidence="3" id="KW-0378">Hydrolase</keyword>
<dbReference type="EC" id="3.5.1.54" evidence="3"/>
<feature type="domain" description="Allophanate hydrolase C-terminal" evidence="2">
    <location>
        <begin position="456"/>
        <end position="575"/>
    </location>
</feature>
<evidence type="ECO:0000313" key="3">
    <source>
        <dbReference type="EMBL" id="RVT97085.1"/>
    </source>
</evidence>
<evidence type="ECO:0000259" key="1">
    <source>
        <dbReference type="Pfam" id="PF01425"/>
    </source>
</evidence>
<dbReference type="SUPFAM" id="SSF75304">
    <property type="entry name" value="Amidase signature (AS) enzymes"/>
    <property type="match status" value="1"/>
</dbReference>
<evidence type="ECO:0000259" key="2">
    <source>
        <dbReference type="Pfam" id="PF21986"/>
    </source>
</evidence>
<feature type="domain" description="Amidase" evidence="1">
    <location>
        <begin position="21"/>
        <end position="433"/>
    </location>
</feature>
<dbReference type="InterPro" id="IPR014085">
    <property type="entry name" value="Allophanate_hydrolase"/>
</dbReference>
<dbReference type="Pfam" id="PF21986">
    <property type="entry name" value="AH_C"/>
    <property type="match status" value="1"/>
</dbReference>
<dbReference type="Gene3D" id="3.90.1300.10">
    <property type="entry name" value="Amidase signature (AS) domain"/>
    <property type="match status" value="1"/>
</dbReference>
<organism evidence="3 4">
    <name type="scientific">Rhodovarius crocodyli</name>
    <dbReference type="NCBI Taxonomy" id="1979269"/>
    <lineage>
        <taxon>Bacteria</taxon>
        <taxon>Pseudomonadati</taxon>
        <taxon>Pseudomonadota</taxon>
        <taxon>Alphaproteobacteria</taxon>
        <taxon>Acetobacterales</taxon>
        <taxon>Roseomonadaceae</taxon>
        <taxon>Rhodovarius</taxon>
    </lineage>
</organism>
<gene>
    <name evidence="3" type="primary">atzF</name>
    <name evidence="3" type="ORF">EOD42_11895</name>
</gene>
<dbReference type="Pfam" id="PF01425">
    <property type="entry name" value="Amidase"/>
    <property type="match status" value="1"/>
</dbReference>
<dbReference type="InterPro" id="IPR036928">
    <property type="entry name" value="AS_sf"/>
</dbReference>
<dbReference type="GO" id="GO:0004039">
    <property type="term" value="F:allophanate hydrolase activity"/>
    <property type="evidence" value="ECO:0007669"/>
    <property type="project" value="UniProtKB-EC"/>
</dbReference>
<dbReference type="AlphaFoldDB" id="A0A437MHK0"/>
<dbReference type="EMBL" id="SACL01000003">
    <property type="protein sequence ID" value="RVT97085.1"/>
    <property type="molecule type" value="Genomic_DNA"/>
</dbReference>
<comment type="caution">
    <text evidence="3">The sequence shown here is derived from an EMBL/GenBank/DDBJ whole genome shotgun (WGS) entry which is preliminary data.</text>
</comment>
<protein>
    <submittedName>
        <fullName evidence="3">Allophanate hydrolase</fullName>
        <ecNumber evidence="3">3.5.1.54</ecNumber>
    </submittedName>
</protein>
<evidence type="ECO:0000313" key="4">
    <source>
        <dbReference type="Proteomes" id="UP000282957"/>
    </source>
</evidence>